<evidence type="ECO:0000313" key="2">
    <source>
        <dbReference type="Proteomes" id="UP000030671"/>
    </source>
</evidence>
<dbReference type="KEGG" id="hir:HETIRDRAFT_103178"/>
<keyword evidence="2" id="KW-1185">Reference proteome</keyword>
<sequence length="251" mass="27093">MSLALLEVSAAGEDLDSFHLATIPSHSADVPYFLRSLHEAGSSDRNLLAASLLDALRSGLPLDSCAALLSAGLHTVYVDSLTSEDVYRNPRTSSFTSSPSADVRGPSDGAFHCPTAANVSREGSRGSDQAIGSTSVMTQLVARNVELWAVIWSQRSLPKGPAMRPLQTRLGHTAIHRWQYLQYSPLGVGTFPGDNPLVALMTLFSHAPTEDRNQLVQEAVVDTFGSRAFIQGLQRALDDPTILDDNLQRRP</sequence>
<dbReference type="AlphaFoldDB" id="W4KHU6"/>
<organism evidence="1 2">
    <name type="scientific">Heterobasidion irregulare (strain TC 32-1)</name>
    <dbReference type="NCBI Taxonomy" id="747525"/>
    <lineage>
        <taxon>Eukaryota</taxon>
        <taxon>Fungi</taxon>
        <taxon>Dikarya</taxon>
        <taxon>Basidiomycota</taxon>
        <taxon>Agaricomycotina</taxon>
        <taxon>Agaricomycetes</taxon>
        <taxon>Russulales</taxon>
        <taxon>Bondarzewiaceae</taxon>
        <taxon>Heterobasidion</taxon>
        <taxon>Heterobasidion annosum species complex</taxon>
    </lineage>
</organism>
<dbReference type="InParanoid" id="W4KHU6"/>
<accession>W4KHU6</accession>
<protein>
    <submittedName>
        <fullName evidence="1">Uncharacterized protein</fullName>
    </submittedName>
</protein>
<proteinExistence type="predicted"/>
<gene>
    <name evidence="1" type="ORF">HETIRDRAFT_103178</name>
</gene>
<dbReference type="HOGENOM" id="CLU_1177828_0_0_1"/>
<name>W4KHU6_HETIT</name>
<dbReference type="GeneID" id="20665872"/>
<evidence type="ECO:0000313" key="1">
    <source>
        <dbReference type="EMBL" id="ETW84651.1"/>
    </source>
</evidence>
<reference evidence="1 2" key="1">
    <citation type="journal article" date="2012" name="New Phytol.">
        <title>Insight into trade-off between wood decay and parasitism from the genome of a fungal forest pathogen.</title>
        <authorList>
            <person name="Olson A."/>
            <person name="Aerts A."/>
            <person name="Asiegbu F."/>
            <person name="Belbahri L."/>
            <person name="Bouzid O."/>
            <person name="Broberg A."/>
            <person name="Canback B."/>
            <person name="Coutinho P.M."/>
            <person name="Cullen D."/>
            <person name="Dalman K."/>
            <person name="Deflorio G."/>
            <person name="van Diepen L.T."/>
            <person name="Dunand C."/>
            <person name="Duplessis S."/>
            <person name="Durling M."/>
            <person name="Gonthier P."/>
            <person name="Grimwood J."/>
            <person name="Fossdal C.G."/>
            <person name="Hansson D."/>
            <person name="Henrissat B."/>
            <person name="Hietala A."/>
            <person name="Himmelstrand K."/>
            <person name="Hoffmeister D."/>
            <person name="Hogberg N."/>
            <person name="James T.Y."/>
            <person name="Karlsson M."/>
            <person name="Kohler A."/>
            <person name="Kues U."/>
            <person name="Lee Y.H."/>
            <person name="Lin Y.C."/>
            <person name="Lind M."/>
            <person name="Lindquist E."/>
            <person name="Lombard V."/>
            <person name="Lucas S."/>
            <person name="Lunden K."/>
            <person name="Morin E."/>
            <person name="Murat C."/>
            <person name="Park J."/>
            <person name="Raffaello T."/>
            <person name="Rouze P."/>
            <person name="Salamov A."/>
            <person name="Schmutz J."/>
            <person name="Solheim H."/>
            <person name="Stahlberg J."/>
            <person name="Velez H."/>
            <person name="de Vries R.P."/>
            <person name="Wiebenga A."/>
            <person name="Woodward S."/>
            <person name="Yakovlev I."/>
            <person name="Garbelotto M."/>
            <person name="Martin F."/>
            <person name="Grigoriev I.V."/>
            <person name="Stenlid J."/>
        </authorList>
    </citation>
    <scope>NUCLEOTIDE SEQUENCE [LARGE SCALE GENOMIC DNA]</scope>
    <source>
        <strain evidence="1 2">TC 32-1</strain>
    </source>
</reference>
<dbReference type="EMBL" id="KI925456">
    <property type="protein sequence ID" value="ETW84651.1"/>
    <property type="molecule type" value="Genomic_DNA"/>
</dbReference>
<dbReference type="Proteomes" id="UP000030671">
    <property type="component" value="Unassembled WGS sequence"/>
</dbReference>
<dbReference type="RefSeq" id="XP_009544292.1">
    <property type="nucleotide sequence ID" value="XM_009545997.1"/>
</dbReference>